<comment type="caution">
    <text evidence="1">The sequence shown here is derived from an EMBL/GenBank/DDBJ whole genome shotgun (WGS) entry which is preliminary data.</text>
</comment>
<protein>
    <submittedName>
        <fullName evidence="1">Uncharacterized protein</fullName>
    </submittedName>
</protein>
<name>A0ACB9M7W1_9MYRT</name>
<reference evidence="2" key="1">
    <citation type="journal article" date="2023" name="Front. Plant Sci.">
        <title>Chromosomal-level genome assembly of Melastoma candidum provides insights into trichome evolution.</title>
        <authorList>
            <person name="Zhong Y."/>
            <person name="Wu W."/>
            <person name="Sun C."/>
            <person name="Zou P."/>
            <person name="Liu Y."/>
            <person name="Dai S."/>
            <person name="Zhou R."/>
        </authorList>
    </citation>
    <scope>NUCLEOTIDE SEQUENCE [LARGE SCALE GENOMIC DNA]</scope>
</reference>
<accession>A0ACB9M7W1</accession>
<organism evidence="1 2">
    <name type="scientific">Melastoma candidum</name>
    <dbReference type="NCBI Taxonomy" id="119954"/>
    <lineage>
        <taxon>Eukaryota</taxon>
        <taxon>Viridiplantae</taxon>
        <taxon>Streptophyta</taxon>
        <taxon>Embryophyta</taxon>
        <taxon>Tracheophyta</taxon>
        <taxon>Spermatophyta</taxon>
        <taxon>Magnoliopsida</taxon>
        <taxon>eudicotyledons</taxon>
        <taxon>Gunneridae</taxon>
        <taxon>Pentapetalae</taxon>
        <taxon>rosids</taxon>
        <taxon>malvids</taxon>
        <taxon>Myrtales</taxon>
        <taxon>Melastomataceae</taxon>
        <taxon>Melastomatoideae</taxon>
        <taxon>Melastomateae</taxon>
        <taxon>Melastoma</taxon>
    </lineage>
</organism>
<dbReference type="Proteomes" id="UP001057402">
    <property type="component" value="Chromosome 10"/>
</dbReference>
<evidence type="ECO:0000313" key="2">
    <source>
        <dbReference type="Proteomes" id="UP001057402"/>
    </source>
</evidence>
<sequence length="79" mass="8674">MGIFLGDKGDTDHEYLLTGLHTSIILNGTMEFGGKRLHRRNENFRRGDVVLGGCPRITTVENGLKSYLITAALTNLGVK</sequence>
<keyword evidence="2" id="KW-1185">Reference proteome</keyword>
<dbReference type="EMBL" id="CM042889">
    <property type="protein sequence ID" value="KAI4320245.1"/>
    <property type="molecule type" value="Genomic_DNA"/>
</dbReference>
<proteinExistence type="predicted"/>
<evidence type="ECO:0000313" key="1">
    <source>
        <dbReference type="EMBL" id="KAI4320245.1"/>
    </source>
</evidence>
<gene>
    <name evidence="1" type="ORF">MLD38_033745</name>
</gene>